<evidence type="ECO:0000313" key="2">
    <source>
        <dbReference type="Proteomes" id="UP000004810"/>
    </source>
</evidence>
<protein>
    <submittedName>
        <fullName evidence="1">Uncharacterized protein</fullName>
    </submittedName>
</protein>
<sequence length="77" mass="9310">LTFQEVGECHLAKLDPWDPQVIPYLYPNWNPLKMCRISHQMHVELKNSTIRMLNETYVFILSYTVKRFFFINQLSFD</sequence>
<evidence type="ECO:0000313" key="1">
    <source>
        <dbReference type="EMBL" id="EJW79235.1"/>
    </source>
</evidence>
<organism evidence="1 2">
    <name type="scientific">Wuchereria bancrofti</name>
    <dbReference type="NCBI Taxonomy" id="6293"/>
    <lineage>
        <taxon>Eukaryota</taxon>
        <taxon>Metazoa</taxon>
        <taxon>Ecdysozoa</taxon>
        <taxon>Nematoda</taxon>
        <taxon>Chromadorea</taxon>
        <taxon>Rhabditida</taxon>
        <taxon>Spirurina</taxon>
        <taxon>Spiruromorpha</taxon>
        <taxon>Filarioidea</taxon>
        <taxon>Onchocercidae</taxon>
        <taxon>Wuchereria</taxon>
    </lineage>
</organism>
<gene>
    <name evidence="1" type="ORF">WUBG_09856</name>
</gene>
<name>J9AXB3_WUCBA</name>
<accession>J9AXB3</accession>
<reference evidence="2" key="1">
    <citation type="submission" date="2012-08" db="EMBL/GenBank/DDBJ databases">
        <title>The Genome Sequence of Wuchereria bancrofti.</title>
        <authorList>
            <person name="Nutman T.B."/>
            <person name="Fink D.L."/>
            <person name="Russ C."/>
            <person name="Young S."/>
            <person name="Zeng Q."/>
            <person name="Koehrsen M."/>
            <person name="Alvarado L."/>
            <person name="Berlin A."/>
            <person name="Chapman S.B."/>
            <person name="Chen Z."/>
            <person name="Freedman E."/>
            <person name="Gellesch M."/>
            <person name="Goldberg J."/>
            <person name="Griggs A."/>
            <person name="Gujja S."/>
            <person name="Heilman E.R."/>
            <person name="Heiman D."/>
            <person name="Hepburn T."/>
            <person name="Howarth C."/>
            <person name="Jen D."/>
            <person name="Larson L."/>
            <person name="Lewis B."/>
            <person name="Mehta T."/>
            <person name="Park D."/>
            <person name="Pearson M."/>
            <person name="Roberts A."/>
            <person name="Saif S."/>
            <person name="Shea T."/>
            <person name="Shenoy N."/>
            <person name="Sisk P."/>
            <person name="Stolte C."/>
            <person name="Sykes S."/>
            <person name="Walk T."/>
            <person name="White J."/>
            <person name="Yandava C."/>
            <person name="Haas B."/>
            <person name="Henn M.R."/>
            <person name="Nusbaum C."/>
            <person name="Birren B."/>
        </authorList>
    </citation>
    <scope>NUCLEOTIDE SEQUENCE [LARGE SCALE GENOMIC DNA]</scope>
    <source>
        <strain evidence="2">NA</strain>
    </source>
</reference>
<feature type="non-terminal residue" evidence="1">
    <location>
        <position position="1"/>
    </location>
</feature>
<proteinExistence type="predicted"/>
<dbReference type="Proteomes" id="UP000004810">
    <property type="component" value="Unassembled WGS sequence"/>
</dbReference>
<dbReference type="EMBL" id="ADBV01005701">
    <property type="protein sequence ID" value="EJW79235.1"/>
    <property type="molecule type" value="Genomic_DNA"/>
</dbReference>
<dbReference type="AlphaFoldDB" id="J9AXB3"/>
<comment type="caution">
    <text evidence="1">The sequence shown here is derived from an EMBL/GenBank/DDBJ whole genome shotgun (WGS) entry which is preliminary data.</text>
</comment>